<proteinExistence type="predicted"/>
<reference evidence="1 2" key="1">
    <citation type="submission" date="2016-04" db="EMBL/GenBank/DDBJ databases">
        <title>A degradative enzymes factory behind the ericoid mycorrhizal symbiosis.</title>
        <authorList>
            <consortium name="DOE Joint Genome Institute"/>
            <person name="Martino E."/>
            <person name="Morin E."/>
            <person name="Grelet G."/>
            <person name="Kuo A."/>
            <person name="Kohler A."/>
            <person name="Daghino S."/>
            <person name="Barry K."/>
            <person name="Choi C."/>
            <person name="Cichocki N."/>
            <person name="Clum A."/>
            <person name="Copeland A."/>
            <person name="Hainaut M."/>
            <person name="Haridas S."/>
            <person name="Labutti K."/>
            <person name="Lindquist E."/>
            <person name="Lipzen A."/>
            <person name="Khouja H.-R."/>
            <person name="Murat C."/>
            <person name="Ohm R."/>
            <person name="Olson A."/>
            <person name="Spatafora J."/>
            <person name="Veneault-Fourrey C."/>
            <person name="Henrissat B."/>
            <person name="Grigoriev I."/>
            <person name="Martin F."/>
            <person name="Perotto S."/>
        </authorList>
    </citation>
    <scope>NUCLEOTIDE SEQUENCE [LARGE SCALE GENOMIC DNA]</scope>
    <source>
        <strain evidence="1 2">F</strain>
    </source>
</reference>
<name>A0A2J6S4I0_HYAVF</name>
<organism evidence="1 2">
    <name type="scientific">Hyaloscypha variabilis (strain UAMH 11265 / GT02V1 / F)</name>
    <name type="common">Meliniomyces variabilis</name>
    <dbReference type="NCBI Taxonomy" id="1149755"/>
    <lineage>
        <taxon>Eukaryota</taxon>
        <taxon>Fungi</taxon>
        <taxon>Dikarya</taxon>
        <taxon>Ascomycota</taxon>
        <taxon>Pezizomycotina</taxon>
        <taxon>Leotiomycetes</taxon>
        <taxon>Helotiales</taxon>
        <taxon>Hyaloscyphaceae</taxon>
        <taxon>Hyaloscypha</taxon>
        <taxon>Hyaloscypha variabilis</taxon>
    </lineage>
</organism>
<dbReference type="Proteomes" id="UP000235786">
    <property type="component" value="Unassembled WGS sequence"/>
</dbReference>
<accession>A0A2J6S4I0</accession>
<evidence type="ECO:0000313" key="2">
    <source>
        <dbReference type="Proteomes" id="UP000235786"/>
    </source>
</evidence>
<dbReference type="STRING" id="1149755.A0A2J6S4I0"/>
<keyword evidence="2" id="KW-1185">Reference proteome</keyword>
<evidence type="ECO:0000313" key="1">
    <source>
        <dbReference type="EMBL" id="PMD45676.1"/>
    </source>
</evidence>
<gene>
    <name evidence="1" type="ORF">L207DRAFT_578582</name>
</gene>
<protein>
    <submittedName>
        <fullName evidence="1">Uncharacterized protein</fullName>
    </submittedName>
</protein>
<dbReference type="EMBL" id="KZ613940">
    <property type="protein sequence ID" value="PMD45676.1"/>
    <property type="molecule type" value="Genomic_DNA"/>
</dbReference>
<dbReference type="AlphaFoldDB" id="A0A2J6S4I0"/>
<sequence>MKYQCTYLESFESRASYAVAKIGDRCTRPQLDYVLAVLAWICRSVRSPHRGSPFTLSSSRYKLVLNEKAAVGDELFSLEIDIHDSPLLSLEHNCWQNLLIGGVVAMGEANAWRPIRLGKGLKGPFDLLLRMAAVDFATKVNNGVVFLGYQTALIPTHAGEDYVQFHLEVSNEGQINPYTLSYRNAATPDDIAFFREKECYLGWCESGNILLGTKSLPQSPKYSGAQEKPRSLVFSGISAGFQGATVAPAQIGVSAQANFVFASHRLRFTATDSFVVLLKHSAQQLAILYDFETKRAWMVPKVSLLLHMCHVWARKMLEGEEDPIPFAEPYKDVVNVVKLLEKSGDVVVCGDGDDALTIRTLCLGFNINLLKTIQAADNSHAGGRSWYGFEFNDILYEPGRGTCMKEIKINRSGQEWLRVSRYVDALVVCSGIGEVIIPSQNKECAACGSLQKDRDYLAVPLSCMKTLMWNNGKEFPEVLLQDTQVEISEDLSWKIPTNPFGMCKHSSNGNSHNCAGWKAPEIFQHITTKKASSLTNFIRTRIPEKKLKGKLDVSMEEVIVFGKHM</sequence>
<dbReference type="OrthoDB" id="3511455at2759"/>